<accession>A0A9Y2KYR0</accession>
<dbReference type="KEGG" id="ppso:QPJ95_22045"/>
<name>A0A9Y2KYR0_9RHOB</name>
<gene>
    <name evidence="1" type="ORF">QPJ95_22045</name>
</gene>
<dbReference type="EMBL" id="CP127247">
    <property type="protein sequence ID" value="WIY25138.1"/>
    <property type="molecule type" value="Genomic_DNA"/>
</dbReference>
<protein>
    <submittedName>
        <fullName evidence="1">Uncharacterized protein</fullName>
    </submittedName>
</protein>
<sequence length="93" mass="10043">MFQTLANRFADTLAALPLDERRDAVACAVIETGGDYPFQVPYRAALEIQLHGTAAIGWTEDEAIQNWIDSAQRPAAGIQATEPPMVPEPATCS</sequence>
<dbReference type="RefSeq" id="WP_270920129.1">
    <property type="nucleotide sequence ID" value="NZ_CP127247.1"/>
</dbReference>
<dbReference type="Proteomes" id="UP001238334">
    <property type="component" value="Chromosome"/>
</dbReference>
<reference evidence="1 2" key="1">
    <citation type="submission" date="2023-06" db="EMBL/GenBank/DDBJ databases">
        <title>Parasedimentitalea psychrophila sp. nov., a psychrophilic bacterium isolated from deep-sea sediment.</title>
        <authorList>
            <person name="Li A."/>
        </authorList>
    </citation>
    <scope>NUCLEOTIDE SEQUENCE [LARGE SCALE GENOMIC DNA]</scope>
    <source>
        <strain evidence="1 2">QS115</strain>
    </source>
</reference>
<keyword evidence="2" id="KW-1185">Reference proteome</keyword>
<organism evidence="1 2">
    <name type="scientific">Parasedimentitalea psychrophila</name>
    <dbReference type="NCBI Taxonomy" id="2997337"/>
    <lineage>
        <taxon>Bacteria</taxon>
        <taxon>Pseudomonadati</taxon>
        <taxon>Pseudomonadota</taxon>
        <taxon>Alphaproteobacteria</taxon>
        <taxon>Rhodobacterales</taxon>
        <taxon>Paracoccaceae</taxon>
        <taxon>Parasedimentitalea</taxon>
    </lineage>
</organism>
<evidence type="ECO:0000313" key="1">
    <source>
        <dbReference type="EMBL" id="WIY25138.1"/>
    </source>
</evidence>
<proteinExistence type="predicted"/>
<evidence type="ECO:0000313" key="2">
    <source>
        <dbReference type="Proteomes" id="UP001238334"/>
    </source>
</evidence>
<dbReference type="AlphaFoldDB" id="A0A9Y2KYR0"/>